<protein>
    <recommendedName>
        <fullName evidence="7">G-protein coupled receptors family 1 profile domain-containing protein</fullName>
    </recommendedName>
</protein>
<keyword evidence="3 6" id="KW-0812">Transmembrane</keyword>
<reference evidence="8 9" key="1">
    <citation type="submission" date="2022-05" db="EMBL/GenBank/DDBJ databases">
        <authorList>
            <consortium name="Genoscope - CEA"/>
            <person name="William W."/>
        </authorList>
    </citation>
    <scope>NUCLEOTIDE SEQUENCE [LARGE SCALE GENOMIC DNA]</scope>
</reference>
<keyword evidence="5 6" id="KW-0472">Membrane</keyword>
<sequence length="308" mass="34587">MAGANSTTEGNQKRITEMYCSAEFIGEADSELIFLSVFNSLLSFTAFLGNALILVALHKESSLHPPSKLLYRNLAIADLCVGIIAQPVDVANWMSAVNEGWTICYYTELTAFITSHILCSVSLLTSTAISVDRLLALLLMLKYRQVVTLRRTYLTTIVVWVFCIAATSSYFLNPVVVPWFIYTGISLSLVTSILSYTKIFCTLHRNQNQVRDLGNISQEIPLNISRFRNAVSTALWVQVTLVVCYLPYGITVALTPPRELPSSIYLARQFAATLVFFKSTLNPLLYCWKIREVRQTVKDIIRKHCQSC</sequence>
<feature type="transmembrane region" description="Helical" evidence="6">
    <location>
        <begin position="115"/>
        <end position="141"/>
    </location>
</feature>
<evidence type="ECO:0000256" key="2">
    <source>
        <dbReference type="ARBA" id="ARBA00022475"/>
    </source>
</evidence>
<comment type="caution">
    <text evidence="8">The sequence shown here is derived from an EMBL/GenBank/DDBJ whole genome shotgun (WGS) entry which is preliminary data.</text>
</comment>
<evidence type="ECO:0000256" key="6">
    <source>
        <dbReference type="SAM" id="Phobius"/>
    </source>
</evidence>
<feature type="transmembrane region" description="Helical" evidence="6">
    <location>
        <begin position="153"/>
        <end position="173"/>
    </location>
</feature>
<feature type="transmembrane region" description="Helical" evidence="6">
    <location>
        <begin position="270"/>
        <end position="288"/>
    </location>
</feature>
<dbReference type="SUPFAM" id="SSF81321">
    <property type="entry name" value="Family A G protein-coupled receptor-like"/>
    <property type="match status" value="1"/>
</dbReference>
<keyword evidence="4 6" id="KW-1133">Transmembrane helix</keyword>
<dbReference type="InterPro" id="IPR017452">
    <property type="entry name" value="GPCR_Rhodpsn_7TM"/>
</dbReference>
<dbReference type="InterPro" id="IPR000276">
    <property type="entry name" value="GPCR_Rhodpsn"/>
</dbReference>
<evidence type="ECO:0000256" key="5">
    <source>
        <dbReference type="ARBA" id="ARBA00023136"/>
    </source>
</evidence>
<evidence type="ECO:0000256" key="3">
    <source>
        <dbReference type="ARBA" id="ARBA00022692"/>
    </source>
</evidence>
<feature type="transmembrane region" description="Helical" evidence="6">
    <location>
        <begin position="179"/>
        <end position="201"/>
    </location>
</feature>
<feature type="transmembrane region" description="Helical" evidence="6">
    <location>
        <begin position="230"/>
        <end position="250"/>
    </location>
</feature>
<dbReference type="CDD" id="cd00637">
    <property type="entry name" value="7tm_classA_rhodopsin-like"/>
    <property type="match status" value="1"/>
</dbReference>
<proteinExistence type="predicted"/>
<dbReference type="Pfam" id="PF00001">
    <property type="entry name" value="7tm_1"/>
    <property type="match status" value="2"/>
</dbReference>
<accession>A0ABN8LSJ3</accession>
<dbReference type="Proteomes" id="UP001159427">
    <property type="component" value="Unassembled WGS sequence"/>
</dbReference>
<gene>
    <name evidence="8" type="ORF">PEVE_00006373</name>
</gene>
<dbReference type="PRINTS" id="PR00237">
    <property type="entry name" value="GPCRRHODOPSN"/>
</dbReference>
<dbReference type="EMBL" id="CALNXI010000141">
    <property type="protein sequence ID" value="CAH3020248.1"/>
    <property type="molecule type" value="Genomic_DNA"/>
</dbReference>
<comment type="subcellular location">
    <subcellularLocation>
        <location evidence="1">Cell membrane</location>
        <topology evidence="1">Multi-pass membrane protein</topology>
    </subcellularLocation>
</comment>
<dbReference type="PROSITE" id="PS50262">
    <property type="entry name" value="G_PROTEIN_RECEP_F1_2"/>
    <property type="match status" value="1"/>
</dbReference>
<keyword evidence="9" id="KW-1185">Reference proteome</keyword>
<name>A0ABN8LSJ3_9CNID</name>
<evidence type="ECO:0000259" key="7">
    <source>
        <dbReference type="PROSITE" id="PS50262"/>
    </source>
</evidence>
<dbReference type="Gene3D" id="1.20.1070.10">
    <property type="entry name" value="Rhodopsin 7-helix transmembrane proteins"/>
    <property type="match status" value="1"/>
</dbReference>
<keyword evidence="2" id="KW-1003">Cell membrane</keyword>
<evidence type="ECO:0000256" key="1">
    <source>
        <dbReference type="ARBA" id="ARBA00004651"/>
    </source>
</evidence>
<dbReference type="PANTHER" id="PTHR22750">
    <property type="entry name" value="G-PROTEIN COUPLED RECEPTOR"/>
    <property type="match status" value="1"/>
</dbReference>
<evidence type="ECO:0000313" key="9">
    <source>
        <dbReference type="Proteomes" id="UP001159427"/>
    </source>
</evidence>
<evidence type="ECO:0000256" key="4">
    <source>
        <dbReference type="ARBA" id="ARBA00022989"/>
    </source>
</evidence>
<evidence type="ECO:0000313" key="8">
    <source>
        <dbReference type="EMBL" id="CAH3020248.1"/>
    </source>
</evidence>
<organism evidence="8 9">
    <name type="scientific">Porites evermanni</name>
    <dbReference type="NCBI Taxonomy" id="104178"/>
    <lineage>
        <taxon>Eukaryota</taxon>
        <taxon>Metazoa</taxon>
        <taxon>Cnidaria</taxon>
        <taxon>Anthozoa</taxon>
        <taxon>Hexacorallia</taxon>
        <taxon>Scleractinia</taxon>
        <taxon>Fungiina</taxon>
        <taxon>Poritidae</taxon>
        <taxon>Porites</taxon>
    </lineage>
</organism>
<feature type="transmembrane region" description="Helical" evidence="6">
    <location>
        <begin position="32"/>
        <end position="57"/>
    </location>
</feature>
<feature type="domain" description="G-protein coupled receptors family 1 profile" evidence="7">
    <location>
        <begin position="49"/>
        <end position="286"/>
    </location>
</feature>